<dbReference type="CDD" id="cd10148">
    <property type="entry name" value="CsoR-like_DUF156"/>
    <property type="match status" value="1"/>
</dbReference>
<evidence type="ECO:0000313" key="3">
    <source>
        <dbReference type="EMBL" id="SCF03419.1"/>
    </source>
</evidence>
<organism evidence="3 4">
    <name type="scientific">Micromonospora coriariae</name>
    <dbReference type="NCBI Taxonomy" id="285665"/>
    <lineage>
        <taxon>Bacteria</taxon>
        <taxon>Bacillati</taxon>
        <taxon>Actinomycetota</taxon>
        <taxon>Actinomycetes</taxon>
        <taxon>Micromonosporales</taxon>
        <taxon>Micromonosporaceae</taxon>
        <taxon>Micromonospora</taxon>
    </lineage>
</organism>
<dbReference type="GO" id="GO:0046872">
    <property type="term" value="F:metal ion binding"/>
    <property type="evidence" value="ECO:0007669"/>
    <property type="project" value="InterPro"/>
</dbReference>
<reference evidence="4" key="1">
    <citation type="submission" date="2016-06" db="EMBL/GenBank/DDBJ databases">
        <authorList>
            <person name="Varghese N."/>
            <person name="Submissions Spin"/>
        </authorList>
    </citation>
    <scope>NUCLEOTIDE SEQUENCE [LARGE SCALE GENOMIC DNA]</scope>
    <source>
        <strain evidence="4">DSM 44875</strain>
    </source>
</reference>
<keyword evidence="3" id="KW-0238">DNA-binding</keyword>
<comment type="similarity">
    <text evidence="1">Belongs to the CsoR family.</text>
</comment>
<name>A0A1C4X4K3_9ACTN</name>
<dbReference type="Proteomes" id="UP000198243">
    <property type="component" value="Chromosome I"/>
</dbReference>
<dbReference type="RefSeq" id="WP_089020047.1">
    <property type="nucleotide sequence ID" value="NZ_LT607412.1"/>
</dbReference>
<dbReference type="Gene3D" id="1.20.58.1000">
    <property type="entry name" value="Metal-sensitive repressor, helix protomer"/>
    <property type="match status" value="1"/>
</dbReference>
<evidence type="ECO:0000256" key="1">
    <source>
        <dbReference type="ARBA" id="ARBA00005428"/>
    </source>
</evidence>
<evidence type="ECO:0000256" key="2">
    <source>
        <dbReference type="ARBA" id="ARBA00023008"/>
    </source>
</evidence>
<protein>
    <submittedName>
        <fullName evidence="3">DNA-binding transcriptional regulator, FrmR family</fullName>
    </submittedName>
</protein>
<sequence>MKLRPEMTGEALTRLKRARGQLNAVIEMMEEGRDCREALTQLAAVSKAIDRAGYKIIASGMRHCNVARERGEQPEMTEEELEKLFLALA</sequence>
<evidence type="ECO:0000313" key="4">
    <source>
        <dbReference type="Proteomes" id="UP000198243"/>
    </source>
</evidence>
<dbReference type="PANTHER" id="PTHR33677">
    <property type="entry name" value="TRANSCRIPTIONAL REPRESSOR FRMR-RELATED"/>
    <property type="match status" value="1"/>
</dbReference>
<dbReference type="GO" id="GO:0003677">
    <property type="term" value="F:DNA binding"/>
    <property type="evidence" value="ECO:0007669"/>
    <property type="project" value="UniProtKB-KW"/>
</dbReference>
<gene>
    <name evidence="3" type="ORF">GA0070607_4670</name>
</gene>
<dbReference type="GO" id="GO:0045892">
    <property type="term" value="P:negative regulation of DNA-templated transcription"/>
    <property type="evidence" value="ECO:0007669"/>
    <property type="project" value="UniProtKB-ARBA"/>
</dbReference>
<dbReference type="OrthoDB" id="9809524at2"/>
<dbReference type="InterPro" id="IPR038390">
    <property type="entry name" value="Metal_Tscrpt_repr_sf"/>
</dbReference>
<dbReference type="InterPro" id="IPR003735">
    <property type="entry name" value="Metal_Tscrpt_repr"/>
</dbReference>
<dbReference type="EMBL" id="LT607412">
    <property type="protein sequence ID" value="SCF03419.1"/>
    <property type="molecule type" value="Genomic_DNA"/>
</dbReference>
<keyword evidence="2" id="KW-0186">Copper</keyword>
<accession>A0A1C4X4K3</accession>
<dbReference type="Pfam" id="PF02583">
    <property type="entry name" value="Trns_repr_metal"/>
    <property type="match status" value="1"/>
</dbReference>
<proteinExistence type="inferred from homology"/>
<dbReference type="AlphaFoldDB" id="A0A1C4X4K3"/>
<dbReference type="PANTHER" id="PTHR33677:SF5">
    <property type="entry name" value="TRANSCRIPTIONAL REPRESSOR FRMR"/>
    <property type="match status" value="1"/>
</dbReference>
<keyword evidence="4" id="KW-1185">Reference proteome</keyword>